<organism evidence="2 3">
    <name type="scientific">Galendromus occidentalis</name>
    <name type="common">western predatory mite</name>
    <dbReference type="NCBI Taxonomy" id="34638"/>
    <lineage>
        <taxon>Eukaryota</taxon>
        <taxon>Metazoa</taxon>
        <taxon>Ecdysozoa</taxon>
        <taxon>Arthropoda</taxon>
        <taxon>Chelicerata</taxon>
        <taxon>Arachnida</taxon>
        <taxon>Acari</taxon>
        <taxon>Parasitiformes</taxon>
        <taxon>Mesostigmata</taxon>
        <taxon>Gamasina</taxon>
        <taxon>Phytoseioidea</taxon>
        <taxon>Phytoseiidae</taxon>
        <taxon>Typhlodrominae</taxon>
        <taxon>Galendromus</taxon>
    </lineage>
</organism>
<feature type="compositionally biased region" description="Basic and acidic residues" evidence="1">
    <location>
        <begin position="491"/>
        <end position="510"/>
    </location>
</feature>
<protein>
    <submittedName>
        <fullName evidence="3">Uncharacterized protein LOC100906508</fullName>
    </submittedName>
</protein>
<proteinExistence type="predicted"/>
<dbReference type="SUPFAM" id="SSF50978">
    <property type="entry name" value="WD40 repeat-like"/>
    <property type="match status" value="1"/>
</dbReference>
<reference evidence="3" key="1">
    <citation type="submission" date="2025-08" db="UniProtKB">
        <authorList>
            <consortium name="RefSeq"/>
        </authorList>
    </citation>
    <scope>IDENTIFICATION</scope>
</reference>
<feature type="compositionally biased region" description="Polar residues" evidence="1">
    <location>
        <begin position="95"/>
        <end position="106"/>
    </location>
</feature>
<evidence type="ECO:0000313" key="2">
    <source>
        <dbReference type="Proteomes" id="UP000694867"/>
    </source>
</evidence>
<sequence length="817" mass="89801">MEHYKNYLKSINDPSGEKGFRCEACQIDVFRRLDVNNHFQSSKHRSTLLNLRRDLKSAGFAVPQEEEGPPEPRLSKTPSRAASTEDQAVEDAQPPESQSRIETSTPKNERVPSRSDEHRSDEDKNSKKHQYFLSSEEEQSDDENLNAESQQATPSKSRAEANCKPKVLVISAKSLVDKRKAIISKLSNCTDVRDLTKHLRQISGSRSEEKSARKALPGVPYSDREIEQQETFGEARAQRTQTDKLELGADDDSSDCPPVVKKESRSAASKAPRTPQRRDDVAEECTVVPTPAQPPPETISDTDTDDQESPQRRPTSSVNSFESLKSQVHPNEFGKLAAVVAQEVALVEKLRYLGQTLPCIEALLAQMRQEHQDAQTQIGLLRTAKNRLIAAITQGPPAPQSLDVFNPNSILNTILQPSISTGLGSMPWSTTSSNANFSTFLHSLGLPESAMSPRISSAFGVPNGNSSLNSSLAETVASTSVQAPCTPCGTNDKKRTASRDSRCNESKRSKNAEFDEQLHSEIVLVVKLSESYVYTSSKDGIVKRTPLQDGAGAVVSYKHCASDSNSKLPTVCAYMLEVVVHKKLKSVKVITGSNDCAIRVFDAVSGNLMKVVPVQARVQCGLVHWQKIYVGLKSGYIQVYNIVDQRYIVESQHKQVPKLMAVNEILNSKSIVIVTEENSVLIRDAGTLFVLHAIDRLDQEVKALMVKDDHILLCGKDKLYVFDKNAKLSLTVDLSSSVYCAVPMKSGALFATTEGCLRSCKWKGFFVGNEIVQNTIAFSRDIRAIVTSMDGSDAKSTVALATDCGRVIVLRLTSRSC</sequence>
<feature type="region of interest" description="Disordered" evidence="1">
    <location>
        <begin position="200"/>
        <end position="321"/>
    </location>
</feature>
<dbReference type="GeneID" id="100906508"/>
<accession>A0AAJ6QUM7</accession>
<keyword evidence="2" id="KW-1185">Reference proteome</keyword>
<dbReference type="AlphaFoldDB" id="A0AAJ6QUM7"/>
<feature type="region of interest" description="Disordered" evidence="1">
    <location>
        <begin position="59"/>
        <end position="165"/>
    </location>
</feature>
<feature type="compositionally biased region" description="Basic and acidic residues" evidence="1">
    <location>
        <begin position="107"/>
        <end position="125"/>
    </location>
</feature>
<feature type="compositionally biased region" description="Polar residues" evidence="1">
    <location>
        <begin position="76"/>
        <end position="86"/>
    </location>
</feature>
<evidence type="ECO:0000313" key="3">
    <source>
        <dbReference type="RefSeq" id="XP_003744468.1"/>
    </source>
</evidence>
<dbReference type="Gene3D" id="2.130.10.10">
    <property type="entry name" value="YVTN repeat-like/Quinoprotein amine dehydrogenase"/>
    <property type="match status" value="1"/>
</dbReference>
<dbReference type="Proteomes" id="UP000694867">
    <property type="component" value="Unplaced"/>
</dbReference>
<feature type="compositionally biased region" description="Polar residues" evidence="1">
    <location>
        <begin position="146"/>
        <end position="156"/>
    </location>
</feature>
<name>A0AAJ6QUM7_9ACAR</name>
<dbReference type="KEGG" id="goe:100906508"/>
<dbReference type="InterPro" id="IPR036322">
    <property type="entry name" value="WD40_repeat_dom_sf"/>
</dbReference>
<dbReference type="InterPro" id="IPR015943">
    <property type="entry name" value="WD40/YVTN_repeat-like_dom_sf"/>
</dbReference>
<gene>
    <name evidence="3" type="primary">LOC100906508</name>
</gene>
<feature type="compositionally biased region" description="Polar residues" evidence="1">
    <location>
        <begin position="312"/>
        <end position="321"/>
    </location>
</feature>
<feature type="region of interest" description="Disordered" evidence="1">
    <location>
        <begin position="487"/>
        <end position="510"/>
    </location>
</feature>
<dbReference type="RefSeq" id="XP_003744468.1">
    <property type="nucleotide sequence ID" value="XM_003744420.1"/>
</dbReference>
<evidence type="ECO:0000256" key="1">
    <source>
        <dbReference type="SAM" id="MobiDB-lite"/>
    </source>
</evidence>
<feature type="compositionally biased region" description="Acidic residues" evidence="1">
    <location>
        <begin position="135"/>
        <end position="145"/>
    </location>
</feature>